<protein>
    <recommendedName>
        <fullName evidence="8">ERCC1-like central domain-containing protein</fullName>
    </recommendedName>
</protein>
<keyword evidence="4" id="KW-0238">DNA-binding</keyword>
<dbReference type="FunFam" id="3.40.50.10130:FF:000001">
    <property type="entry name" value="DNA excision repair protein ERCC-1"/>
    <property type="match status" value="1"/>
</dbReference>
<evidence type="ECO:0000256" key="5">
    <source>
        <dbReference type="ARBA" id="ARBA00023204"/>
    </source>
</evidence>
<dbReference type="Pfam" id="PF03834">
    <property type="entry name" value="Rad10"/>
    <property type="match status" value="1"/>
</dbReference>
<dbReference type="GO" id="GO:0003684">
    <property type="term" value="F:damaged DNA binding"/>
    <property type="evidence" value="ECO:0007669"/>
    <property type="project" value="InterPro"/>
</dbReference>
<dbReference type="AlphaFoldDB" id="A0A8S1DHB8"/>
<comment type="similarity">
    <text evidence="2">Belongs to the ERCC1/RAD10/SWI10 family.</text>
</comment>
<dbReference type="GO" id="GO:0006302">
    <property type="term" value="P:double-strand break repair"/>
    <property type="evidence" value="ECO:0007669"/>
    <property type="project" value="UniProtKB-ARBA"/>
</dbReference>
<keyword evidence="6" id="KW-0539">Nucleus</keyword>
<dbReference type="GO" id="GO:0070914">
    <property type="term" value="P:UV-damage excision repair"/>
    <property type="evidence" value="ECO:0007669"/>
    <property type="project" value="TreeGrafter"/>
</dbReference>
<evidence type="ECO:0000256" key="1">
    <source>
        <dbReference type="ARBA" id="ARBA00004123"/>
    </source>
</evidence>
<dbReference type="SUPFAM" id="SSF52980">
    <property type="entry name" value="Restriction endonuclease-like"/>
    <property type="match status" value="1"/>
</dbReference>
<feature type="domain" description="ERCC1-like central" evidence="8">
    <location>
        <begin position="54"/>
        <end position="167"/>
    </location>
</feature>
<comment type="caution">
    <text evidence="9">The sequence shown here is derived from an EMBL/GenBank/DDBJ whole genome shotgun (WGS) entry which is preliminary data.</text>
</comment>
<sequence length="278" mass="30866">MDGASSSGGGQLRDVLPNLSKSKFYDQAKQLPPPGDPASASTSKSSGPVNYSALLVNPKQKGNPLLKHITNVAWQYEEGIAADYQPTRTAGILFLSMQYHNLNPEYLHERIKGISNMYDLRVLLVQVDFANSEPLLRTLNRICLLAQMTLVLAWSAEQAGKVVETYKMYENKPPDMIMERNADEPYFQMVKALCCVPSVNRADAVTLLSVFGSLEKIAKAPLEKLELCPGFGPAKAERLWRALRKPFLRLGVTQEDALKAAEEEEGDDEEEDLNDYDG</sequence>
<comment type="subcellular location">
    <subcellularLocation>
        <location evidence="1">Nucleus</location>
    </subcellularLocation>
</comment>
<dbReference type="EMBL" id="CADEPI010000142">
    <property type="protein sequence ID" value="CAB3377263.1"/>
    <property type="molecule type" value="Genomic_DNA"/>
</dbReference>
<feature type="region of interest" description="Disordered" evidence="7">
    <location>
        <begin position="23"/>
        <end position="46"/>
    </location>
</feature>
<evidence type="ECO:0000256" key="2">
    <source>
        <dbReference type="ARBA" id="ARBA00008283"/>
    </source>
</evidence>
<dbReference type="PANTHER" id="PTHR12749">
    <property type="entry name" value="EXCISION REPAIR CROSS-COMPLEMENTING 1 ERCC1"/>
    <property type="match status" value="1"/>
</dbReference>
<feature type="region of interest" description="Disordered" evidence="7">
    <location>
        <begin position="258"/>
        <end position="278"/>
    </location>
</feature>
<dbReference type="CDD" id="cd22325">
    <property type="entry name" value="ERCC1_C-like"/>
    <property type="match status" value="1"/>
</dbReference>
<dbReference type="GO" id="GO:0003697">
    <property type="term" value="F:single-stranded DNA binding"/>
    <property type="evidence" value="ECO:0007669"/>
    <property type="project" value="TreeGrafter"/>
</dbReference>
<name>A0A8S1DHB8_9INSE</name>
<dbReference type="InterPro" id="IPR047260">
    <property type="entry name" value="ERCC1-like_central_dom"/>
</dbReference>
<dbReference type="Gene3D" id="3.40.50.10130">
    <property type="match status" value="1"/>
</dbReference>
<dbReference type="NCBIfam" id="TIGR00597">
    <property type="entry name" value="rad10"/>
    <property type="match status" value="1"/>
</dbReference>
<keyword evidence="10" id="KW-1185">Reference proteome</keyword>
<reference evidence="9 10" key="1">
    <citation type="submission" date="2020-04" db="EMBL/GenBank/DDBJ databases">
        <authorList>
            <person name="Alioto T."/>
            <person name="Alioto T."/>
            <person name="Gomez Garrido J."/>
        </authorList>
    </citation>
    <scope>NUCLEOTIDE SEQUENCE [LARGE SCALE GENOMIC DNA]</scope>
</reference>
<accession>A0A8S1DHB8</accession>
<dbReference type="Proteomes" id="UP000494165">
    <property type="component" value="Unassembled WGS sequence"/>
</dbReference>
<evidence type="ECO:0000256" key="7">
    <source>
        <dbReference type="SAM" id="MobiDB-lite"/>
    </source>
</evidence>
<evidence type="ECO:0000313" key="9">
    <source>
        <dbReference type="EMBL" id="CAB3377263.1"/>
    </source>
</evidence>
<evidence type="ECO:0000256" key="4">
    <source>
        <dbReference type="ARBA" id="ARBA00023125"/>
    </source>
</evidence>
<dbReference type="GO" id="GO:0000110">
    <property type="term" value="C:nucleotide-excision repair factor 1 complex"/>
    <property type="evidence" value="ECO:0007669"/>
    <property type="project" value="TreeGrafter"/>
</dbReference>
<evidence type="ECO:0000259" key="8">
    <source>
        <dbReference type="Pfam" id="PF03834"/>
    </source>
</evidence>
<dbReference type="InterPro" id="IPR011335">
    <property type="entry name" value="Restrct_endonuc-II-like"/>
</dbReference>
<dbReference type="Gene3D" id="1.10.150.20">
    <property type="entry name" value="5' to 3' exonuclease, C-terminal subdomain"/>
    <property type="match status" value="1"/>
</dbReference>
<dbReference type="GO" id="GO:0006312">
    <property type="term" value="P:mitotic recombination"/>
    <property type="evidence" value="ECO:0007669"/>
    <property type="project" value="TreeGrafter"/>
</dbReference>
<dbReference type="Pfam" id="PF14520">
    <property type="entry name" value="HHH_5"/>
    <property type="match status" value="1"/>
</dbReference>
<dbReference type="SUPFAM" id="SSF47781">
    <property type="entry name" value="RuvA domain 2-like"/>
    <property type="match status" value="1"/>
</dbReference>
<keyword evidence="5" id="KW-0234">DNA repair</keyword>
<feature type="compositionally biased region" description="Acidic residues" evidence="7">
    <location>
        <begin position="262"/>
        <end position="278"/>
    </location>
</feature>
<evidence type="ECO:0000313" key="10">
    <source>
        <dbReference type="Proteomes" id="UP000494165"/>
    </source>
</evidence>
<dbReference type="InterPro" id="IPR010994">
    <property type="entry name" value="RuvA_2-like"/>
</dbReference>
<proteinExistence type="inferred from homology"/>
<dbReference type="InterPro" id="IPR004579">
    <property type="entry name" value="ERCC1/RAD10/SWI10"/>
</dbReference>
<evidence type="ECO:0000256" key="6">
    <source>
        <dbReference type="ARBA" id="ARBA00023242"/>
    </source>
</evidence>
<keyword evidence="3" id="KW-0227">DNA damage</keyword>
<evidence type="ECO:0000256" key="3">
    <source>
        <dbReference type="ARBA" id="ARBA00022763"/>
    </source>
</evidence>
<dbReference type="PANTHER" id="PTHR12749:SF0">
    <property type="entry name" value="DNA EXCISION REPAIR PROTEIN ERCC-1"/>
    <property type="match status" value="1"/>
</dbReference>
<dbReference type="OrthoDB" id="10262814at2759"/>
<gene>
    <name evidence="9" type="ORF">CLODIP_2_CD07144</name>
</gene>
<organism evidence="9 10">
    <name type="scientific">Cloeon dipterum</name>
    <dbReference type="NCBI Taxonomy" id="197152"/>
    <lineage>
        <taxon>Eukaryota</taxon>
        <taxon>Metazoa</taxon>
        <taxon>Ecdysozoa</taxon>
        <taxon>Arthropoda</taxon>
        <taxon>Hexapoda</taxon>
        <taxon>Insecta</taxon>
        <taxon>Pterygota</taxon>
        <taxon>Palaeoptera</taxon>
        <taxon>Ephemeroptera</taxon>
        <taxon>Pisciforma</taxon>
        <taxon>Baetidae</taxon>
        <taxon>Cloeon</taxon>
    </lineage>
</organism>
<dbReference type="GO" id="GO:0070522">
    <property type="term" value="C:ERCC4-ERCC1 complex"/>
    <property type="evidence" value="ECO:0007669"/>
    <property type="project" value="TreeGrafter"/>
</dbReference>